<dbReference type="EnsemblMetazoa" id="PHUM414040-RA">
    <property type="protein sequence ID" value="PHUM414040-PA"/>
    <property type="gene ID" value="PHUM414040"/>
</dbReference>
<dbReference type="GeneID" id="8234314"/>
<name>E0VS97_PEDHC</name>
<dbReference type="PANTHER" id="PTHR11003:SF334">
    <property type="entry name" value="FI03418P"/>
    <property type="match status" value="1"/>
</dbReference>
<keyword evidence="4 5" id="KW-0472">Membrane</keyword>
<evidence type="ECO:0008006" key="9">
    <source>
        <dbReference type="Google" id="ProtNLM"/>
    </source>
</evidence>
<reference evidence="6" key="2">
    <citation type="submission" date="2007-04" db="EMBL/GenBank/DDBJ databases">
        <title>The genome of the human body louse.</title>
        <authorList>
            <consortium name="The Human Body Louse Genome Consortium"/>
            <person name="Kirkness E."/>
            <person name="Walenz B."/>
            <person name="Hass B."/>
            <person name="Bruggner R."/>
            <person name="Strausberg R."/>
        </authorList>
    </citation>
    <scope>NUCLEOTIDE SEQUENCE</scope>
    <source>
        <strain evidence="6">USDA</strain>
    </source>
</reference>
<feature type="transmembrane region" description="Helical" evidence="5">
    <location>
        <begin position="134"/>
        <end position="157"/>
    </location>
</feature>
<proteinExistence type="predicted"/>
<dbReference type="OMA" id="WIRENRR"/>
<dbReference type="AlphaFoldDB" id="E0VS97"/>
<dbReference type="SUPFAM" id="SSF81324">
    <property type="entry name" value="Voltage-gated potassium channels"/>
    <property type="match status" value="1"/>
</dbReference>
<evidence type="ECO:0000313" key="8">
    <source>
        <dbReference type="Proteomes" id="UP000009046"/>
    </source>
</evidence>
<feature type="non-terminal residue" evidence="6">
    <location>
        <position position="163"/>
    </location>
</feature>
<evidence type="ECO:0000256" key="1">
    <source>
        <dbReference type="ARBA" id="ARBA00004141"/>
    </source>
</evidence>
<dbReference type="VEuPathDB" id="VectorBase:PHUM414040"/>
<evidence type="ECO:0000313" key="6">
    <source>
        <dbReference type="EMBL" id="EEB16253.1"/>
    </source>
</evidence>
<keyword evidence="2 5" id="KW-0812">Transmembrane</keyword>
<dbReference type="GO" id="GO:0022841">
    <property type="term" value="F:potassium ion leak channel activity"/>
    <property type="evidence" value="ECO:0007669"/>
    <property type="project" value="TreeGrafter"/>
</dbReference>
<dbReference type="InterPro" id="IPR003280">
    <property type="entry name" value="2pore_dom_K_chnl"/>
</dbReference>
<reference evidence="7" key="3">
    <citation type="submission" date="2021-02" db="UniProtKB">
        <authorList>
            <consortium name="EnsemblMetazoa"/>
        </authorList>
    </citation>
    <scope>IDENTIFICATION</scope>
    <source>
        <strain evidence="7">USDA</strain>
    </source>
</reference>
<dbReference type="Gene3D" id="1.10.287.70">
    <property type="match status" value="1"/>
</dbReference>
<dbReference type="OrthoDB" id="297496at2759"/>
<keyword evidence="8" id="KW-1185">Reference proteome</keyword>
<keyword evidence="3 5" id="KW-1133">Transmembrane helix</keyword>
<dbReference type="Proteomes" id="UP000009046">
    <property type="component" value="Unassembled WGS sequence"/>
</dbReference>
<protein>
    <recommendedName>
        <fullName evidence="9">TWiK family of potassium channels protein 7</fullName>
    </recommendedName>
</protein>
<dbReference type="EMBL" id="DS235747">
    <property type="protein sequence ID" value="EEB16253.1"/>
    <property type="molecule type" value="Genomic_DNA"/>
</dbReference>
<evidence type="ECO:0000256" key="2">
    <source>
        <dbReference type="ARBA" id="ARBA00022692"/>
    </source>
</evidence>
<dbReference type="KEGG" id="phu:Phum_PHUM414040"/>
<gene>
    <name evidence="7" type="primary">8234314</name>
    <name evidence="6" type="ORF">Phum_PHUM414040</name>
</gene>
<dbReference type="EMBL" id="AAZO01005086">
    <property type="status" value="NOT_ANNOTATED_CDS"/>
    <property type="molecule type" value="Genomic_DNA"/>
</dbReference>
<dbReference type="CTD" id="8234314"/>
<evidence type="ECO:0000256" key="4">
    <source>
        <dbReference type="ARBA" id="ARBA00023136"/>
    </source>
</evidence>
<dbReference type="PANTHER" id="PTHR11003">
    <property type="entry name" value="POTASSIUM CHANNEL, SUBFAMILY K"/>
    <property type="match status" value="1"/>
</dbReference>
<dbReference type="RefSeq" id="XP_002428991.1">
    <property type="nucleotide sequence ID" value="XM_002428946.1"/>
</dbReference>
<dbReference type="InParanoid" id="E0VS97"/>
<sequence length="163" mass="18720">MFNGNGPEMMDENRANPCKTCCYFAWKLITCIFSHIILVSLVVAYCILGAFTFESLESGHEIQVKSEVSAFRAAVSNRLWNMTKNVEVLRQENWTKEVKEYLKEFETDLLTAMKKEGWDGTEDEEVTQWTFAGALFYSIIVITTIGKFIIIIIIIILQSGRER</sequence>
<accession>E0VS97</accession>
<feature type="transmembrane region" description="Helical" evidence="5">
    <location>
        <begin position="21"/>
        <end position="51"/>
    </location>
</feature>
<reference evidence="6" key="1">
    <citation type="submission" date="2007-04" db="EMBL/GenBank/DDBJ databases">
        <title>Annotation of Pediculus humanus corporis strain USDA.</title>
        <authorList>
            <person name="Kirkness E."/>
            <person name="Hannick L."/>
            <person name="Hass B."/>
            <person name="Bruggner R."/>
            <person name="Lawson D."/>
            <person name="Bidwell S."/>
            <person name="Joardar V."/>
            <person name="Caler E."/>
            <person name="Walenz B."/>
            <person name="Inman J."/>
            <person name="Schobel S."/>
            <person name="Galinsky K."/>
            <person name="Amedeo P."/>
            <person name="Strausberg R."/>
        </authorList>
    </citation>
    <scope>NUCLEOTIDE SEQUENCE</scope>
    <source>
        <strain evidence="6">USDA</strain>
    </source>
</reference>
<organism>
    <name type="scientific">Pediculus humanus subsp. corporis</name>
    <name type="common">Body louse</name>
    <dbReference type="NCBI Taxonomy" id="121224"/>
    <lineage>
        <taxon>Eukaryota</taxon>
        <taxon>Metazoa</taxon>
        <taxon>Ecdysozoa</taxon>
        <taxon>Arthropoda</taxon>
        <taxon>Hexapoda</taxon>
        <taxon>Insecta</taxon>
        <taxon>Pterygota</taxon>
        <taxon>Neoptera</taxon>
        <taxon>Paraneoptera</taxon>
        <taxon>Psocodea</taxon>
        <taxon>Troctomorpha</taxon>
        <taxon>Phthiraptera</taxon>
        <taxon>Anoplura</taxon>
        <taxon>Pediculidae</taxon>
        <taxon>Pediculus</taxon>
    </lineage>
</organism>
<dbReference type="HOGENOM" id="CLU_124085_0_0_1"/>
<comment type="subcellular location">
    <subcellularLocation>
        <location evidence="1">Membrane</location>
        <topology evidence="1">Multi-pass membrane protein</topology>
    </subcellularLocation>
</comment>
<evidence type="ECO:0000313" key="7">
    <source>
        <dbReference type="EnsemblMetazoa" id="PHUM414040-PA"/>
    </source>
</evidence>
<dbReference type="eggNOG" id="KOG1418">
    <property type="taxonomic scope" value="Eukaryota"/>
</dbReference>
<evidence type="ECO:0000256" key="5">
    <source>
        <dbReference type="SAM" id="Phobius"/>
    </source>
</evidence>
<dbReference type="GO" id="GO:0030322">
    <property type="term" value="P:stabilization of membrane potential"/>
    <property type="evidence" value="ECO:0007669"/>
    <property type="project" value="TreeGrafter"/>
</dbReference>
<dbReference type="GO" id="GO:0005886">
    <property type="term" value="C:plasma membrane"/>
    <property type="evidence" value="ECO:0007669"/>
    <property type="project" value="TreeGrafter"/>
</dbReference>
<dbReference type="GO" id="GO:0015271">
    <property type="term" value="F:outward rectifier potassium channel activity"/>
    <property type="evidence" value="ECO:0007669"/>
    <property type="project" value="TreeGrafter"/>
</dbReference>
<evidence type="ECO:0000256" key="3">
    <source>
        <dbReference type="ARBA" id="ARBA00022989"/>
    </source>
</evidence>